<proteinExistence type="predicted"/>
<evidence type="ECO:0000313" key="2">
    <source>
        <dbReference type="EMBL" id="WOC13098.1"/>
    </source>
</evidence>
<accession>A0AA97CY75</accession>
<organism evidence="2">
    <name type="scientific">Gordonia sp. MP11Mi</name>
    <dbReference type="NCBI Taxonomy" id="3022769"/>
    <lineage>
        <taxon>Bacteria</taxon>
        <taxon>Bacillati</taxon>
        <taxon>Actinomycetota</taxon>
        <taxon>Actinomycetes</taxon>
        <taxon>Mycobacteriales</taxon>
        <taxon>Gordoniaceae</taxon>
        <taxon>Gordonia</taxon>
    </lineage>
</organism>
<dbReference type="PANTHER" id="PTHR30137">
    <property type="entry name" value="LUCIFERASE-LIKE MONOOXYGENASE"/>
    <property type="match status" value="1"/>
</dbReference>
<feature type="domain" description="Luciferase-like" evidence="1">
    <location>
        <begin position="133"/>
        <end position="212"/>
    </location>
</feature>
<dbReference type="AlphaFoldDB" id="A0AA97CY75"/>
<dbReference type="GO" id="GO:0005829">
    <property type="term" value="C:cytosol"/>
    <property type="evidence" value="ECO:0007669"/>
    <property type="project" value="TreeGrafter"/>
</dbReference>
<evidence type="ECO:0000259" key="1">
    <source>
        <dbReference type="Pfam" id="PF00296"/>
    </source>
</evidence>
<reference evidence="2" key="1">
    <citation type="submission" date="2023-06" db="EMBL/GenBank/DDBJ databases">
        <title>Gordonia sp. nov. and Pseudochrobactrum sp. nov., two species isolated from the burying beetle Nicrophorus vespilloides.</title>
        <authorList>
            <person name="Poehlein A."/>
            <person name="Guzman J."/>
            <person name="Daniel R."/>
            <person name="Vilcinskas A."/>
        </authorList>
    </citation>
    <scope>NUCLEOTIDE SEQUENCE</scope>
    <source>
        <strain evidence="2">MP11Mi</strain>
    </source>
</reference>
<dbReference type="SUPFAM" id="SSF51679">
    <property type="entry name" value="Bacterial luciferase-like"/>
    <property type="match status" value="1"/>
</dbReference>
<name>A0AA97CY75_9ACTN</name>
<gene>
    <name evidence="2" type="ORF">MP11Mi_21950</name>
</gene>
<dbReference type="InterPro" id="IPR019922">
    <property type="entry name" value="Lucif-like_OxRdatse_MSMEG_4141"/>
</dbReference>
<dbReference type="Pfam" id="PF00296">
    <property type="entry name" value="Bac_luciferase"/>
    <property type="match status" value="1"/>
</dbReference>
<dbReference type="InterPro" id="IPR011251">
    <property type="entry name" value="Luciferase-like_dom"/>
</dbReference>
<dbReference type="InterPro" id="IPR036661">
    <property type="entry name" value="Luciferase-like_sf"/>
</dbReference>
<dbReference type="GO" id="GO:0016705">
    <property type="term" value="F:oxidoreductase activity, acting on paired donors, with incorporation or reduction of molecular oxygen"/>
    <property type="evidence" value="ECO:0007669"/>
    <property type="project" value="InterPro"/>
</dbReference>
<sequence>MLDSLRIQVARFTGSRSIRTAIPITTATMTRPIVPDTEIDPLLPPRLARMSDVIERSGSAARKSWITVVTVGGANVVRHHPKRVTVGRRGPVPGIQVRVVQVAPTMADNDKTAHIDRFGRHGVWGGFNQFSADTAREIERLGYGALWLGGSPTDLRTVREVLAATDKLTVATGIVNIWNTDPAAIAAEFLELDRDFPGRFYLGIGAGHPEATAEYTSPFGAVGRYLDVLDDGGVPVNRRVLAALGPRMLTLSAERALGAHPYLTGPAHTAQARATVGDGVLLAPEHKVVLGTDPVAARAVGRPPVDQPYLHLRNYTSNLKRLGYTDADLADGGSDSLIDALVAHGDAAAVRAQVDQHVAAGADHVAIQVLGSSDVTADLAAIIGAAD</sequence>
<dbReference type="InterPro" id="IPR050766">
    <property type="entry name" value="Bact_Lucif_Oxidored"/>
</dbReference>
<dbReference type="Gene3D" id="3.20.20.30">
    <property type="entry name" value="Luciferase-like domain"/>
    <property type="match status" value="2"/>
</dbReference>
<dbReference type="EMBL" id="CP128986">
    <property type="protein sequence ID" value="WOC13098.1"/>
    <property type="molecule type" value="Genomic_DNA"/>
</dbReference>
<dbReference type="PANTHER" id="PTHR30137:SF18">
    <property type="entry name" value="CONSERVED PROTEIN"/>
    <property type="match status" value="1"/>
</dbReference>
<dbReference type="NCBIfam" id="TIGR03620">
    <property type="entry name" value="F420_MSMEG_4141"/>
    <property type="match status" value="1"/>
</dbReference>
<protein>
    <recommendedName>
        <fullName evidence="1">Luciferase-like domain-containing protein</fullName>
    </recommendedName>
</protein>